<dbReference type="FunFam" id="3.30.1130.10:FF:000002">
    <property type="entry name" value="7,8-dihydroneopterin aldolase"/>
    <property type="match status" value="1"/>
</dbReference>
<evidence type="ECO:0000256" key="2">
    <source>
        <dbReference type="ARBA" id="ARBA00001353"/>
    </source>
</evidence>
<dbReference type="InterPro" id="IPR006157">
    <property type="entry name" value="FolB_dom"/>
</dbReference>
<proteinExistence type="inferred from homology"/>
<dbReference type="SMART" id="SM00905">
    <property type="entry name" value="FolB"/>
    <property type="match status" value="1"/>
</dbReference>
<evidence type="ECO:0000256" key="5">
    <source>
        <dbReference type="ARBA" id="ARBA00022909"/>
    </source>
</evidence>
<evidence type="ECO:0000256" key="8">
    <source>
        <dbReference type="RuleBase" id="RU362079"/>
    </source>
</evidence>
<evidence type="ECO:0000256" key="7">
    <source>
        <dbReference type="ARBA" id="ARBA00023239"/>
    </source>
</evidence>
<evidence type="ECO:0000259" key="9">
    <source>
        <dbReference type="SMART" id="SM00905"/>
    </source>
</evidence>
<evidence type="ECO:0000256" key="4">
    <source>
        <dbReference type="ARBA" id="ARBA00005708"/>
    </source>
</evidence>
<reference evidence="10 11" key="1">
    <citation type="submission" date="2019-03" db="EMBL/GenBank/DDBJ databases">
        <title>Freshwater and sediment microbial communities from various areas in North America, analyzing microbe dynamics in response to fracking.</title>
        <authorList>
            <person name="Lamendella R."/>
        </authorList>
    </citation>
    <scope>NUCLEOTIDE SEQUENCE [LARGE SCALE GENOMIC DNA]</scope>
    <source>
        <strain evidence="10 11">74A</strain>
    </source>
</reference>
<dbReference type="Pfam" id="PF02152">
    <property type="entry name" value="FolB"/>
    <property type="match status" value="1"/>
</dbReference>
<dbReference type="GO" id="GO:0004150">
    <property type="term" value="F:dihydroneopterin aldolase activity"/>
    <property type="evidence" value="ECO:0007669"/>
    <property type="project" value="UniProtKB-UniRule"/>
</dbReference>
<comment type="catalytic activity">
    <reaction evidence="1">
        <text>7,8-dihydroneopterin = 7,8-dihydromonapterin</text>
        <dbReference type="Rhea" id="RHEA:45328"/>
        <dbReference type="ChEBI" id="CHEBI:17001"/>
        <dbReference type="ChEBI" id="CHEBI:71175"/>
        <dbReference type="EC" id="5.1.99.8"/>
    </reaction>
</comment>
<keyword evidence="7 8" id="KW-0456">Lyase</keyword>
<dbReference type="SUPFAM" id="SSF55620">
    <property type="entry name" value="Tetrahydrobiopterin biosynthesis enzymes-like"/>
    <property type="match status" value="1"/>
</dbReference>
<dbReference type="UniPathway" id="UPA00077">
    <property type="reaction ID" value="UER00154"/>
</dbReference>
<name>A0A4R2FF31_9GAMM</name>
<dbReference type="InterPro" id="IPR006156">
    <property type="entry name" value="Dihydroneopterin_aldolase"/>
</dbReference>
<dbReference type="NCBIfam" id="TIGR00526">
    <property type="entry name" value="folB_dom"/>
    <property type="match status" value="1"/>
</dbReference>
<dbReference type="PANTHER" id="PTHR42844:SF1">
    <property type="entry name" value="DIHYDRONEOPTERIN ALDOLASE 1-RELATED"/>
    <property type="match status" value="1"/>
</dbReference>
<evidence type="ECO:0000256" key="6">
    <source>
        <dbReference type="ARBA" id="ARBA00023235"/>
    </source>
</evidence>
<dbReference type="GO" id="GO:0046656">
    <property type="term" value="P:folic acid biosynthetic process"/>
    <property type="evidence" value="ECO:0007669"/>
    <property type="project" value="UniProtKB-UniRule"/>
</dbReference>
<keyword evidence="11" id="KW-1185">Reference proteome</keyword>
<dbReference type="Proteomes" id="UP000294832">
    <property type="component" value="Unassembled WGS sequence"/>
</dbReference>
<dbReference type="EMBL" id="SLWF01000004">
    <property type="protein sequence ID" value="TCN87887.1"/>
    <property type="molecule type" value="Genomic_DNA"/>
</dbReference>
<comment type="similarity">
    <text evidence="4 8">Belongs to the DHNA family.</text>
</comment>
<dbReference type="InterPro" id="IPR043133">
    <property type="entry name" value="GTP-CH-I_C/QueF"/>
</dbReference>
<evidence type="ECO:0000256" key="1">
    <source>
        <dbReference type="ARBA" id="ARBA00000693"/>
    </source>
</evidence>
<dbReference type="EC" id="4.1.2.25" evidence="8"/>
<comment type="pathway">
    <text evidence="3 8">Cofactor biosynthesis; tetrahydrofolate biosynthesis; 2-amino-4-hydroxy-6-hydroxymethyl-7,8-dihydropteridine diphosphate from 7,8-dihydroneopterin triphosphate: step 3/4.</text>
</comment>
<dbReference type="OrthoDB" id="9810587at2"/>
<dbReference type="NCBIfam" id="TIGR00525">
    <property type="entry name" value="folB"/>
    <property type="match status" value="1"/>
</dbReference>
<keyword evidence="5 8" id="KW-0289">Folate biosynthesis</keyword>
<dbReference type="GO" id="GO:0016853">
    <property type="term" value="F:isomerase activity"/>
    <property type="evidence" value="ECO:0007669"/>
    <property type="project" value="UniProtKB-KW"/>
</dbReference>
<dbReference type="PANTHER" id="PTHR42844">
    <property type="entry name" value="DIHYDRONEOPTERIN ALDOLASE 1-RELATED"/>
    <property type="match status" value="1"/>
</dbReference>
<dbReference type="RefSeq" id="WP_133038004.1">
    <property type="nucleotide sequence ID" value="NZ_SLWF01000004.1"/>
</dbReference>
<evidence type="ECO:0000256" key="3">
    <source>
        <dbReference type="ARBA" id="ARBA00005013"/>
    </source>
</evidence>
<protein>
    <recommendedName>
        <fullName evidence="8">7,8-dihydroneopterin aldolase</fullName>
        <ecNumber evidence="8">4.1.2.25</ecNumber>
    </recommendedName>
</protein>
<accession>A0A4R2FF31</accession>
<dbReference type="CDD" id="cd00534">
    <property type="entry name" value="DHNA_DHNTPE"/>
    <property type="match status" value="1"/>
</dbReference>
<feature type="domain" description="Dihydroneopterin aldolase/epimerase" evidence="9">
    <location>
        <begin position="4"/>
        <end position="114"/>
    </location>
</feature>
<comment type="function">
    <text evidence="8">Catalyzes the conversion of 7,8-dihydroneopterin to 6-hydroxymethyl-7,8-dihydropterin.</text>
</comment>
<dbReference type="GO" id="GO:0005737">
    <property type="term" value="C:cytoplasm"/>
    <property type="evidence" value="ECO:0007669"/>
    <property type="project" value="TreeGrafter"/>
</dbReference>
<dbReference type="GO" id="GO:0046654">
    <property type="term" value="P:tetrahydrofolate biosynthetic process"/>
    <property type="evidence" value="ECO:0007669"/>
    <property type="project" value="UniProtKB-UniRule"/>
</dbReference>
<keyword evidence="6" id="KW-0413">Isomerase</keyword>
<evidence type="ECO:0000313" key="11">
    <source>
        <dbReference type="Proteomes" id="UP000294832"/>
    </source>
</evidence>
<organism evidence="10 11">
    <name type="scientific">Shewanella fodinae</name>
    <dbReference type="NCBI Taxonomy" id="552357"/>
    <lineage>
        <taxon>Bacteria</taxon>
        <taxon>Pseudomonadati</taxon>
        <taxon>Pseudomonadota</taxon>
        <taxon>Gammaproteobacteria</taxon>
        <taxon>Alteromonadales</taxon>
        <taxon>Shewanellaceae</taxon>
        <taxon>Shewanella</taxon>
    </lineage>
</organism>
<dbReference type="Gene3D" id="3.30.1130.10">
    <property type="match status" value="1"/>
</dbReference>
<evidence type="ECO:0000313" key="10">
    <source>
        <dbReference type="EMBL" id="TCN87887.1"/>
    </source>
</evidence>
<comment type="catalytic activity">
    <reaction evidence="2 8">
        <text>7,8-dihydroneopterin = 6-hydroxymethyl-7,8-dihydropterin + glycolaldehyde</text>
        <dbReference type="Rhea" id="RHEA:10540"/>
        <dbReference type="ChEBI" id="CHEBI:17001"/>
        <dbReference type="ChEBI" id="CHEBI:17071"/>
        <dbReference type="ChEBI" id="CHEBI:44841"/>
        <dbReference type="EC" id="4.1.2.25"/>
    </reaction>
</comment>
<sequence>MDKVLITGLQVDTVIGIYDWEKQLHQTLVLDLEMAWDNRAAAEHDDYQRALCYETVSKRLVQLITEKPIELIETVAERVASCLLEEFLVPWVKVRVMKPGAVAAAQAVGVEIERSR</sequence>
<gene>
    <name evidence="10" type="ORF">EDC91_10419</name>
</gene>
<dbReference type="AlphaFoldDB" id="A0A4R2FF31"/>
<comment type="caution">
    <text evidence="10">The sequence shown here is derived from an EMBL/GenBank/DDBJ whole genome shotgun (WGS) entry which is preliminary data.</text>
</comment>